<name>A0A0J9VMW6_FUSO4</name>
<proteinExistence type="predicted"/>
<reference evidence="1" key="1">
    <citation type="submission" date="2007-04" db="EMBL/GenBank/DDBJ databases">
        <authorList>
            <consortium name="The Broad Institute Genome Sequencing Platform"/>
            <person name="Birren B."/>
            <person name="Lander E."/>
            <person name="Galagan J."/>
            <person name="Nusbaum C."/>
            <person name="Devon K."/>
            <person name="Ma L.-J."/>
            <person name="Jaffe D."/>
            <person name="Butler J."/>
            <person name="Alvarez P."/>
            <person name="Gnerre S."/>
            <person name="Grabherr M."/>
            <person name="Kleber M."/>
            <person name="Mauceli E."/>
            <person name="Brockman W."/>
            <person name="MacCallum I.A."/>
            <person name="Young S."/>
            <person name="LaButti K."/>
            <person name="DeCaprio D."/>
            <person name="Crawford M."/>
            <person name="Koehrsen M."/>
            <person name="Engels R."/>
            <person name="Montgomery P."/>
            <person name="Pearson M."/>
            <person name="Howarth C."/>
            <person name="Larson L."/>
            <person name="White J."/>
            <person name="O'Leary S."/>
            <person name="Kodira C."/>
            <person name="Zeng Q."/>
            <person name="Yandava C."/>
            <person name="Alvarado L."/>
            <person name="Kistler C."/>
            <person name="Shim W.-B."/>
            <person name="Kang S."/>
            <person name="Woloshuk C."/>
        </authorList>
    </citation>
    <scope>NUCLEOTIDE SEQUENCE</scope>
    <source>
        <strain evidence="1">4287</strain>
    </source>
</reference>
<dbReference type="AlphaFoldDB" id="A0A0J9VMW6"/>
<dbReference type="VEuPathDB" id="FungiDB:FOXG_20635"/>
<evidence type="ECO:0000313" key="2">
    <source>
        <dbReference type="Proteomes" id="UP000009097"/>
    </source>
</evidence>
<dbReference type="RefSeq" id="XP_018250378.1">
    <property type="nucleotide sequence ID" value="XM_018400930.1"/>
</dbReference>
<accession>A0A0J9VMW6</accession>
<sequence>MRVHMQDEGTPNYIAEVQASDQPAYGLPNGRSRGVTVLVGVRQGGFIPH</sequence>
<evidence type="ECO:0000313" key="1">
    <source>
        <dbReference type="EMBL" id="KNB12333.1"/>
    </source>
</evidence>
<gene>
    <name evidence="1" type="ORF">FOXG_20635</name>
</gene>
<dbReference type="GeneID" id="28961341"/>
<organism evidence="1 2">
    <name type="scientific">Fusarium oxysporum f. sp. lycopersici (strain 4287 / CBS 123668 / FGSC 9935 / NRRL 34936)</name>
    <name type="common">Fusarium vascular wilt of tomato</name>
    <dbReference type="NCBI Taxonomy" id="426428"/>
    <lineage>
        <taxon>Eukaryota</taxon>
        <taxon>Fungi</taxon>
        <taxon>Dikarya</taxon>
        <taxon>Ascomycota</taxon>
        <taxon>Pezizomycotina</taxon>
        <taxon>Sordariomycetes</taxon>
        <taxon>Hypocreomycetidae</taxon>
        <taxon>Hypocreales</taxon>
        <taxon>Nectriaceae</taxon>
        <taxon>Fusarium</taxon>
        <taxon>Fusarium oxysporum species complex</taxon>
    </lineage>
</organism>
<protein>
    <submittedName>
        <fullName evidence="1">Uncharacterized protein</fullName>
    </submittedName>
</protein>
<dbReference type="EMBL" id="DS231711">
    <property type="protein sequence ID" value="KNB12333.1"/>
    <property type="molecule type" value="Genomic_DNA"/>
</dbReference>
<dbReference type="KEGG" id="fox:FOXG_20635"/>
<dbReference type="Proteomes" id="UP000009097">
    <property type="component" value="Unassembled WGS sequence"/>
</dbReference>
<reference evidence="1" key="2">
    <citation type="journal article" date="2010" name="Nature">
        <title>Comparative genomics reveals mobile pathogenicity chromosomes in Fusarium.</title>
        <authorList>
            <person name="Ma L.J."/>
            <person name="van der Does H.C."/>
            <person name="Borkovich K.A."/>
            <person name="Coleman J.J."/>
            <person name="Daboussi M.J."/>
            <person name="Di Pietro A."/>
            <person name="Dufresne M."/>
            <person name="Freitag M."/>
            <person name="Grabherr M."/>
            <person name="Henrissat B."/>
            <person name="Houterman P.M."/>
            <person name="Kang S."/>
            <person name="Shim W.B."/>
            <person name="Woloshuk C."/>
            <person name="Xie X."/>
            <person name="Xu J.R."/>
            <person name="Antoniw J."/>
            <person name="Baker S.E."/>
            <person name="Bluhm B.H."/>
            <person name="Breakspear A."/>
            <person name="Brown D.W."/>
            <person name="Butchko R.A."/>
            <person name="Chapman S."/>
            <person name="Coulson R."/>
            <person name="Coutinho P.M."/>
            <person name="Danchin E.G."/>
            <person name="Diener A."/>
            <person name="Gale L.R."/>
            <person name="Gardiner D.M."/>
            <person name="Goff S."/>
            <person name="Hammond-Kosack K.E."/>
            <person name="Hilburn K."/>
            <person name="Hua-Van A."/>
            <person name="Jonkers W."/>
            <person name="Kazan K."/>
            <person name="Kodira C.D."/>
            <person name="Koehrsen M."/>
            <person name="Kumar L."/>
            <person name="Lee Y.H."/>
            <person name="Li L."/>
            <person name="Manners J.M."/>
            <person name="Miranda-Saavedra D."/>
            <person name="Mukherjee M."/>
            <person name="Park G."/>
            <person name="Park J."/>
            <person name="Park S.Y."/>
            <person name="Proctor R.H."/>
            <person name="Regev A."/>
            <person name="Ruiz-Roldan M.C."/>
            <person name="Sain D."/>
            <person name="Sakthikumar S."/>
            <person name="Sykes S."/>
            <person name="Schwartz D.C."/>
            <person name="Turgeon B.G."/>
            <person name="Wapinski I."/>
            <person name="Yoder O."/>
            <person name="Young S."/>
            <person name="Zeng Q."/>
            <person name="Zhou S."/>
            <person name="Galagan J."/>
            <person name="Cuomo C.A."/>
            <person name="Kistler H.C."/>
            <person name="Rep M."/>
        </authorList>
    </citation>
    <scope>NUCLEOTIDE SEQUENCE [LARGE SCALE GENOMIC DNA]</scope>
    <source>
        <strain evidence="1">4287</strain>
    </source>
</reference>